<dbReference type="Gene3D" id="3.30.230.10">
    <property type="match status" value="1"/>
</dbReference>
<keyword evidence="1" id="KW-0472">Membrane</keyword>
<dbReference type="GO" id="GO:0004252">
    <property type="term" value="F:serine-type endopeptidase activity"/>
    <property type="evidence" value="ECO:0007669"/>
    <property type="project" value="InterPro"/>
</dbReference>
<dbReference type="RefSeq" id="WP_010021251.1">
    <property type="nucleotide sequence ID" value="NZ_AZDS01000001.1"/>
</dbReference>
<evidence type="ECO:0000313" key="5">
    <source>
        <dbReference type="Proteomes" id="UP000327194"/>
    </source>
</evidence>
<dbReference type="Pfam" id="PF05362">
    <property type="entry name" value="Lon_C"/>
    <property type="match status" value="1"/>
</dbReference>
<dbReference type="InterPro" id="IPR036034">
    <property type="entry name" value="PDZ_sf"/>
</dbReference>
<proteinExistence type="predicted"/>
<dbReference type="SUPFAM" id="SSF50156">
    <property type="entry name" value="PDZ domain-like"/>
    <property type="match status" value="1"/>
</dbReference>
<name>A0AAE6P0P0_9LACO</name>
<evidence type="ECO:0000259" key="3">
    <source>
        <dbReference type="Pfam" id="PF13180"/>
    </source>
</evidence>
<dbReference type="Pfam" id="PF13180">
    <property type="entry name" value="PDZ_2"/>
    <property type="match status" value="1"/>
</dbReference>
<dbReference type="InterPro" id="IPR027065">
    <property type="entry name" value="Lon_Prtase"/>
</dbReference>
<evidence type="ECO:0000259" key="2">
    <source>
        <dbReference type="Pfam" id="PF05362"/>
    </source>
</evidence>
<organism evidence="4 5">
    <name type="scientific">Fructilactobacillus fructivorans</name>
    <dbReference type="NCBI Taxonomy" id="1614"/>
    <lineage>
        <taxon>Bacteria</taxon>
        <taxon>Bacillati</taxon>
        <taxon>Bacillota</taxon>
        <taxon>Bacilli</taxon>
        <taxon>Lactobacillales</taxon>
        <taxon>Lactobacillaceae</taxon>
        <taxon>Fructilactobacillus</taxon>
    </lineage>
</organism>
<dbReference type="InterPro" id="IPR001478">
    <property type="entry name" value="PDZ"/>
</dbReference>
<gene>
    <name evidence="4" type="ORF">LF543_04080</name>
</gene>
<dbReference type="KEGG" id="lfv:LF543_04080"/>
<feature type="domain" description="Lon proteolytic" evidence="2">
    <location>
        <begin position="237"/>
        <end position="298"/>
    </location>
</feature>
<dbReference type="InterPro" id="IPR020568">
    <property type="entry name" value="Ribosomal_Su5_D2-typ_SF"/>
</dbReference>
<dbReference type="SUPFAM" id="SSF54211">
    <property type="entry name" value="Ribosomal protein S5 domain 2-like"/>
    <property type="match status" value="1"/>
</dbReference>
<accession>A0AAE6P0P0</accession>
<dbReference type="EMBL" id="CP045562">
    <property type="protein sequence ID" value="QFX92786.1"/>
    <property type="molecule type" value="Genomic_DNA"/>
</dbReference>
<dbReference type="GO" id="GO:0030163">
    <property type="term" value="P:protein catabolic process"/>
    <property type="evidence" value="ECO:0007669"/>
    <property type="project" value="InterPro"/>
</dbReference>
<dbReference type="NCBIfam" id="NF041438">
    <property type="entry name" value="SepM_fam_S16"/>
    <property type="match status" value="1"/>
</dbReference>
<dbReference type="InterPro" id="IPR008269">
    <property type="entry name" value="Lon_proteolytic"/>
</dbReference>
<keyword evidence="1" id="KW-1133">Transmembrane helix</keyword>
<dbReference type="Gene3D" id="2.30.42.10">
    <property type="match status" value="1"/>
</dbReference>
<evidence type="ECO:0000256" key="1">
    <source>
        <dbReference type="SAM" id="Phobius"/>
    </source>
</evidence>
<dbReference type="InterPro" id="IPR014721">
    <property type="entry name" value="Ribsml_uS5_D2-typ_fold_subgr"/>
</dbReference>
<dbReference type="GO" id="GO:0004176">
    <property type="term" value="F:ATP-dependent peptidase activity"/>
    <property type="evidence" value="ECO:0007669"/>
    <property type="project" value="InterPro"/>
</dbReference>
<dbReference type="GO" id="GO:0005524">
    <property type="term" value="F:ATP binding"/>
    <property type="evidence" value="ECO:0007669"/>
    <property type="project" value="InterPro"/>
</dbReference>
<reference evidence="4 5" key="1">
    <citation type="submission" date="2019-10" db="EMBL/GenBank/DDBJ databases">
        <title>Genome sequencing of Lactobacillus fructivorans.</title>
        <authorList>
            <person name="Kim K."/>
        </authorList>
    </citation>
    <scope>NUCLEOTIDE SEQUENCE [LARGE SCALE GENOMIC DNA]</scope>
    <source>
        <strain evidence="4 5">LF543</strain>
    </source>
</reference>
<dbReference type="AlphaFoldDB" id="A0AAE6P0P0"/>
<dbReference type="Proteomes" id="UP000327194">
    <property type="component" value="Chromosome"/>
</dbReference>
<keyword evidence="1" id="KW-0812">Transmembrane</keyword>
<dbReference type="PANTHER" id="PTHR10046">
    <property type="entry name" value="ATP DEPENDENT LON PROTEASE FAMILY MEMBER"/>
    <property type="match status" value="1"/>
</dbReference>
<dbReference type="GO" id="GO:0006508">
    <property type="term" value="P:proteolysis"/>
    <property type="evidence" value="ECO:0007669"/>
    <property type="project" value="InterPro"/>
</dbReference>
<sequence length="351" mass="39448">MKKIWKWIKHNRYFLIFLGIIVFILWFLFWPLNALIEAPGEAVNIQPMVKIQGVKPNKQNKFMITAVSMSQARPITYLYSKVNPHVSLEKTSDVMGNQSNEEYDNVQNIYMKSAINNAIYVGYHKAHAKVKQSYHGVYVLNVYPHSDFSNKLKPGDLVESVNGKKLYQGPQYVKYIQGLPKHAELKITFKRNGKTKQVKGYKKQLVKGFYGIGIGMVDDVSLKTSPKANINPGKIGGPSGGLMFALQVYSELKHTNYDYKRIAGTGTIASNGQVGEIGGVDKKIIAANKSGAQIFFCPYVKPTKTILRMEDGHQTNYQVAQATAKKYAPKMKVVPVTSFDDALKYLNQKHS</sequence>
<protein>
    <submittedName>
        <fullName evidence="4">PDZ domain-containing protein</fullName>
    </submittedName>
</protein>
<evidence type="ECO:0000313" key="4">
    <source>
        <dbReference type="EMBL" id="QFX92786.1"/>
    </source>
</evidence>
<feature type="domain" description="PDZ" evidence="3">
    <location>
        <begin position="130"/>
        <end position="198"/>
    </location>
</feature>
<feature type="transmembrane region" description="Helical" evidence="1">
    <location>
        <begin position="12"/>
        <end position="32"/>
    </location>
</feature>